<gene>
    <name evidence="2" type="ORF">NCCP691_24140</name>
</gene>
<sequence>MPGGQPSTTQPMPAPCDSPKVVTEKSVPKVLPDIGKGCGLAEESKILAYCLRGKEFISGGVAPTHRKEA</sequence>
<feature type="region of interest" description="Disordered" evidence="1">
    <location>
        <begin position="1"/>
        <end position="23"/>
    </location>
</feature>
<accession>A0ABQ4Q6H3</accession>
<evidence type="ECO:0000313" key="2">
    <source>
        <dbReference type="EMBL" id="GIZ52400.1"/>
    </source>
</evidence>
<feature type="compositionally biased region" description="Polar residues" evidence="1">
    <location>
        <begin position="1"/>
        <end position="11"/>
    </location>
</feature>
<reference evidence="2 3" key="1">
    <citation type="journal article" date="2022" name="Int. J. Syst. Evol. Microbiol.">
        <title>Noviherbaspirillum aridicola sp. nov., isolated from an arid soil in Pakistan.</title>
        <authorList>
            <person name="Khan I.U."/>
            <person name="Saqib M."/>
            <person name="Amin A."/>
            <person name="Hussain F."/>
            <person name="Li L."/>
            <person name="Liu Y.H."/>
            <person name="Fang B.Z."/>
            <person name="Ahmed I."/>
            <person name="Li W.J."/>
        </authorList>
    </citation>
    <scope>NUCLEOTIDE SEQUENCE [LARGE SCALE GENOMIC DNA]</scope>
    <source>
        <strain evidence="2 3">NCCP-691</strain>
    </source>
</reference>
<proteinExistence type="predicted"/>
<evidence type="ECO:0000256" key="1">
    <source>
        <dbReference type="SAM" id="MobiDB-lite"/>
    </source>
</evidence>
<comment type="caution">
    <text evidence="2">The sequence shown here is derived from an EMBL/GenBank/DDBJ whole genome shotgun (WGS) entry which is preliminary data.</text>
</comment>
<protein>
    <submittedName>
        <fullName evidence="2">Uncharacterized protein</fullName>
    </submittedName>
</protein>
<organism evidence="2 3">
    <name type="scientific">Noviherbaspirillum aridicola</name>
    <dbReference type="NCBI Taxonomy" id="2849687"/>
    <lineage>
        <taxon>Bacteria</taxon>
        <taxon>Pseudomonadati</taxon>
        <taxon>Pseudomonadota</taxon>
        <taxon>Betaproteobacteria</taxon>
        <taxon>Burkholderiales</taxon>
        <taxon>Oxalobacteraceae</taxon>
        <taxon>Noviherbaspirillum</taxon>
    </lineage>
</organism>
<keyword evidence="3" id="KW-1185">Reference proteome</keyword>
<dbReference type="EMBL" id="BPMK01000010">
    <property type="protein sequence ID" value="GIZ52400.1"/>
    <property type="molecule type" value="Genomic_DNA"/>
</dbReference>
<dbReference type="Proteomes" id="UP000887222">
    <property type="component" value="Unassembled WGS sequence"/>
</dbReference>
<name>A0ABQ4Q6H3_9BURK</name>
<evidence type="ECO:0000313" key="3">
    <source>
        <dbReference type="Proteomes" id="UP000887222"/>
    </source>
</evidence>